<protein>
    <submittedName>
        <fullName evidence="1">Uncharacterized protein</fullName>
    </submittedName>
</protein>
<name>H2Y149_CIOIN</name>
<dbReference type="Proteomes" id="UP000008144">
    <property type="component" value="Unassembled WGS sequence"/>
</dbReference>
<reference evidence="1" key="2">
    <citation type="submission" date="2025-08" db="UniProtKB">
        <authorList>
            <consortium name="Ensembl"/>
        </authorList>
    </citation>
    <scope>IDENTIFICATION</scope>
</reference>
<proteinExistence type="predicted"/>
<accession>H2Y149</accession>
<keyword evidence="2" id="KW-1185">Reference proteome</keyword>
<reference evidence="2" key="1">
    <citation type="journal article" date="2002" name="Science">
        <title>The draft genome of Ciona intestinalis: insights into chordate and vertebrate origins.</title>
        <authorList>
            <person name="Dehal P."/>
            <person name="Satou Y."/>
            <person name="Campbell R.K."/>
            <person name="Chapman J."/>
            <person name="Degnan B."/>
            <person name="De Tomaso A."/>
            <person name="Davidson B."/>
            <person name="Di Gregorio A."/>
            <person name="Gelpke M."/>
            <person name="Goodstein D.M."/>
            <person name="Harafuji N."/>
            <person name="Hastings K.E."/>
            <person name="Ho I."/>
            <person name="Hotta K."/>
            <person name="Huang W."/>
            <person name="Kawashima T."/>
            <person name="Lemaire P."/>
            <person name="Martinez D."/>
            <person name="Meinertzhagen I.A."/>
            <person name="Necula S."/>
            <person name="Nonaka M."/>
            <person name="Putnam N."/>
            <person name="Rash S."/>
            <person name="Saiga H."/>
            <person name="Satake M."/>
            <person name="Terry A."/>
            <person name="Yamada L."/>
            <person name="Wang H.G."/>
            <person name="Awazu S."/>
            <person name="Azumi K."/>
            <person name="Boore J."/>
            <person name="Branno M."/>
            <person name="Chin-Bow S."/>
            <person name="DeSantis R."/>
            <person name="Doyle S."/>
            <person name="Francino P."/>
            <person name="Keys D.N."/>
            <person name="Haga S."/>
            <person name="Hayashi H."/>
            <person name="Hino K."/>
            <person name="Imai K.S."/>
            <person name="Inaba K."/>
            <person name="Kano S."/>
            <person name="Kobayashi K."/>
            <person name="Kobayashi M."/>
            <person name="Lee B.I."/>
            <person name="Makabe K.W."/>
            <person name="Manohar C."/>
            <person name="Matassi G."/>
            <person name="Medina M."/>
            <person name="Mochizuki Y."/>
            <person name="Mount S."/>
            <person name="Morishita T."/>
            <person name="Miura S."/>
            <person name="Nakayama A."/>
            <person name="Nishizaka S."/>
            <person name="Nomoto H."/>
            <person name="Ohta F."/>
            <person name="Oishi K."/>
            <person name="Rigoutsos I."/>
            <person name="Sano M."/>
            <person name="Sasaki A."/>
            <person name="Sasakura Y."/>
            <person name="Shoguchi E."/>
            <person name="Shin-i T."/>
            <person name="Spagnuolo A."/>
            <person name="Stainier D."/>
            <person name="Suzuki M.M."/>
            <person name="Tassy O."/>
            <person name="Takatori N."/>
            <person name="Tokuoka M."/>
            <person name="Yagi K."/>
            <person name="Yoshizaki F."/>
            <person name="Wada S."/>
            <person name="Zhang C."/>
            <person name="Hyatt P.D."/>
            <person name="Larimer F."/>
            <person name="Detter C."/>
            <person name="Doggett N."/>
            <person name="Glavina T."/>
            <person name="Hawkins T."/>
            <person name="Richardson P."/>
            <person name="Lucas S."/>
            <person name="Kohara Y."/>
            <person name="Levine M."/>
            <person name="Satoh N."/>
            <person name="Rokhsar D.S."/>
        </authorList>
    </citation>
    <scope>NUCLEOTIDE SEQUENCE [LARGE SCALE GENOMIC DNA]</scope>
</reference>
<organism evidence="1 2">
    <name type="scientific">Ciona intestinalis</name>
    <name type="common">Transparent sea squirt</name>
    <name type="synonym">Ascidia intestinalis</name>
    <dbReference type="NCBI Taxonomy" id="7719"/>
    <lineage>
        <taxon>Eukaryota</taxon>
        <taxon>Metazoa</taxon>
        <taxon>Chordata</taxon>
        <taxon>Tunicata</taxon>
        <taxon>Ascidiacea</taxon>
        <taxon>Phlebobranchia</taxon>
        <taxon>Cionidae</taxon>
        <taxon>Ciona</taxon>
    </lineage>
</organism>
<dbReference type="InParanoid" id="H2Y149"/>
<dbReference type="Ensembl" id="ENSCINT00000031896.1">
    <property type="protein sequence ID" value="ENSCINP00000035633.1"/>
    <property type="gene ID" value="ENSCING00000023517.1"/>
</dbReference>
<dbReference type="HOGENOM" id="CLU_3417197_0_0_1"/>
<sequence length="26" mass="3239">MIYITINYIIVLYQHHQFLTNSITLW</sequence>
<evidence type="ECO:0000313" key="2">
    <source>
        <dbReference type="Proteomes" id="UP000008144"/>
    </source>
</evidence>
<evidence type="ECO:0000313" key="1">
    <source>
        <dbReference type="Ensembl" id="ENSCINP00000035633.1"/>
    </source>
</evidence>
<reference evidence="1" key="3">
    <citation type="submission" date="2025-09" db="UniProtKB">
        <authorList>
            <consortium name="Ensembl"/>
        </authorList>
    </citation>
    <scope>IDENTIFICATION</scope>
</reference>
<dbReference type="AlphaFoldDB" id="H2Y149"/>